<dbReference type="GO" id="GO:0043005">
    <property type="term" value="C:neuron projection"/>
    <property type="evidence" value="ECO:0007669"/>
    <property type="project" value="TreeGrafter"/>
</dbReference>
<feature type="binding site" evidence="7">
    <location>
        <position position="63"/>
    </location>
    <ligand>
        <name>Na(+)</name>
        <dbReference type="ChEBI" id="CHEBI:29101"/>
        <label>1</label>
    </ligand>
</feature>
<keyword evidence="7" id="KW-0479">Metal-binding</keyword>
<dbReference type="PANTHER" id="PTHR11616">
    <property type="entry name" value="SODIUM/CHLORIDE DEPENDENT TRANSPORTER"/>
    <property type="match status" value="1"/>
</dbReference>
<feature type="binding site" evidence="7">
    <location>
        <position position="429"/>
    </location>
    <ligand>
        <name>Na(+)</name>
        <dbReference type="ChEBI" id="CHEBI:29101"/>
        <label>1</label>
    </ligand>
</feature>
<evidence type="ECO:0000256" key="7">
    <source>
        <dbReference type="PIRSR" id="PIRSR600175-1"/>
    </source>
</evidence>
<feature type="binding site" evidence="7">
    <location>
        <position position="433"/>
    </location>
    <ligand>
        <name>Na(+)</name>
        <dbReference type="ChEBI" id="CHEBI:29101"/>
        <label>1</label>
    </ligand>
</feature>
<feature type="transmembrane region" description="Helical" evidence="10">
    <location>
        <begin position="580"/>
        <end position="602"/>
    </location>
</feature>
<feature type="transmembrane region" description="Helical" evidence="10">
    <location>
        <begin position="246"/>
        <end position="266"/>
    </location>
</feature>
<dbReference type="PRINTS" id="PR00176">
    <property type="entry name" value="NANEUSMPORT"/>
</dbReference>
<feature type="transmembrane region" description="Helical" evidence="10">
    <location>
        <begin position="416"/>
        <end position="437"/>
    </location>
</feature>
<keyword evidence="12" id="KW-1185">Reference proteome</keyword>
<dbReference type="GO" id="GO:0005886">
    <property type="term" value="C:plasma membrane"/>
    <property type="evidence" value="ECO:0007669"/>
    <property type="project" value="TreeGrafter"/>
</dbReference>
<dbReference type="GO" id="GO:0005332">
    <property type="term" value="F:gamma-aminobutyric acid:sodium:chloride symporter activity"/>
    <property type="evidence" value="ECO:0007669"/>
    <property type="project" value="TreeGrafter"/>
</dbReference>
<feature type="transmembrane region" description="Helical" evidence="10">
    <location>
        <begin position="122"/>
        <end position="150"/>
    </location>
</feature>
<feature type="compositionally biased region" description="Basic and acidic residues" evidence="9">
    <location>
        <begin position="27"/>
        <end position="40"/>
    </location>
</feature>
<accession>A0A9P1IJV5</accession>
<dbReference type="SUPFAM" id="SSF161070">
    <property type="entry name" value="SNF-like"/>
    <property type="match status" value="1"/>
</dbReference>
<feature type="transmembrane region" description="Helical" evidence="10">
    <location>
        <begin position="278"/>
        <end position="306"/>
    </location>
</feature>
<protein>
    <submittedName>
        <fullName evidence="11">Uncharacterized protein</fullName>
    </submittedName>
</protein>
<dbReference type="AlphaFoldDB" id="A0A9P1IJV5"/>
<evidence type="ECO:0000256" key="6">
    <source>
        <dbReference type="ARBA" id="ARBA00023136"/>
    </source>
</evidence>
<feature type="transmembrane region" description="Helical" evidence="10">
    <location>
        <begin position="79"/>
        <end position="101"/>
    </location>
</feature>
<feature type="binding site" evidence="7">
    <location>
        <position position="56"/>
    </location>
    <ligand>
        <name>Na(+)</name>
        <dbReference type="ChEBI" id="CHEBI:29101"/>
        <label>1</label>
    </ligand>
</feature>
<feature type="region of interest" description="Disordered" evidence="9">
    <location>
        <begin position="1"/>
        <end position="40"/>
    </location>
</feature>
<comment type="subcellular location">
    <subcellularLocation>
        <location evidence="1">Membrane</location>
        <topology evidence="1">Multi-pass membrane protein</topology>
    </subcellularLocation>
</comment>
<dbReference type="InterPro" id="IPR037272">
    <property type="entry name" value="SNS_sf"/>
</dbReference>
<comment type="caution">
    <text evidence="11">The sequence shown here is derived from an EMBL/GenBank/DDBJ whole genome shotgun (WGS) entry which is preliminary data.</text>
</comment>
<feature type="binding site" evidence="7">
    <location>
        <position position="59"/>
    </location>
    <ligand>
        <name>Na(+)</name>
        <dbReference type="ChEBI" id="CHEBI:29101"/>
        <label>1</label>
    </ligand>
</feature>
<evidence type="ECO:0000313" key="11">
    <source>
        <dbReference type="EMBL" id="CAI5446401.1"/>
    </source>
</evidence>
<keyword evidence="5 10" id="KW-1133">Transmembrane helix</keyword>
<feature type="compositionally biased region" description="Polar residues" evidence="9">
    <location>
        <begin position="1"/>
        <end position="14"/>
    </location>
</feature>
<sequence>MTSSTVASESGSNDSLKSTTTKTSEASTKKEPTKSAEKREEDGFANPFEFVLTALGLAVGLGNIWRFPTRAFNNGGSAFLIPYIICAITFGLPAIYLEFLVGQYQRASPPIVFRRIKPILEGIGWGCAFVSTNVAIYYIVIIAWVGIYIVNLFRGHINIWNNCDNAWNNVSTCIDMVAQKQCRTSNPPGWNLTGTETHRPDEFIFLNGSCVDKSLHTGVKFISAPEQYLYVNIIQRSNGLLDINHINWQVFGSITICWVLTALLIWKGMKMLGKVSYITVVLPYILVVVLFVRGVTLEGASTGLYYYFLNPDYSKIMSPRTWSEALKQLCFSLSLGHGGLMSMASYNHPKSNCLLNAFIVIAGDTMMSVIGGAAVFSTLGFLANQRNVTVPEVVESGISLAFVVYPEALSQMPLPWLWAGLFFIMLFLLGMSSEYALTEVFCTCLYDQFPKLRTKKLLVVTLWCTLLYVIGLIFSSDAGFYWFELFDEFGAGFASVLSVTIEIIVLMYIYGHRHMKTDIVEIWGEARTKFGKYFGANSPYWRFNWMFMSPIIGGVLCGLCVWRDYPYNGDGVKYPPLFDYIGWFIALIPGSMIINFAIINMMRFQKAGYPLKTVFMLQKQHKSYPRISEGFTEKQKEDAKLLPEYEPWDVNNNNKRASLSDKSVEEGKSLKDNSKASVKSVKQELQDIRKDMKSMKEQIDDMKEELTMGPMATKSTSKN</sequence>
<feature type="binding site" evidence="7">
    <location>
        <position position="332"/>
    </location>
    <ligand>
        <name>Na(+)</name>
        <dbReference type="ChEBI" id="CHEBI:29101"/>
        <label>1</label>
    </ligand>
</feature>
<dbReference type="CDD" id="cd10324">
    <property type="entry name" value="SLC6sbd"/>
    <property type="match status" value="1"/>
</dbReference>
<evidence type="ECO:0000256" key="4">
    <source>
        <dbReference type="ARBA" id="ARBA00022847"/>
    </source>
</evidence>
<feature type="region of interest" description="Disordered" evidence="9">
    <location>
        <begin position="652"/>
        <end position="685"/>
    </location>
</feature>
<evidence type="ECO:0000256" key="10">
    <source>
        <dbReference type="SAM" id="Phobius"/>
    </source>
</evidence>
<feature type="transmembrane region" description="Helical" evidence="10">
    <location>
        <begin position="353"/>
        <end position="376"/>
    </location>
</feature>
<name>A0A9P1IJV5_9PELO</name>
<keyword evidence="7" id="KW-0915">Sodium</keyword>
<feature type="transmembrane region" description="Helical" evidence="10">
    <location>
        <begin position="489"/>
        <end position="510"/>
    </location>
</feature>
<evidence type="ECO:0000256" key="9">
    <source>
        <dbReference type="SAM" id="MobiDB-lite"/>
    </source>
</evidence>
<evidence type="ECO:0000256" key="3">
    <source>
        <dbReference type="ARBA" id="ARBA00022692"/>
    </source>
</evidence>
<feature type="transmembrane region" description="Helical" evidence="10">
    <location>
        <begin position="48"/>
        <end position="67"/>
    </location>
</feature>
<dbReference type="EMBL" id="CANHGI010000003">
    <property type="protein sequence ID" value="CAI5446401.1"/>
    <property type="molecule type" value="Genomic_DNA"/>
</dbReference>
<keyword evidence="2" id="KW-0813">Transport</keyword>
<evidence type="ECO:0000256" key="2">
    <source>
        <dbReference type="ARBA" id="ARBA00022448"/>
    </source>
</evidence>
<dbReference type="Proteomes" id="UP001152747">
    <property type="component" value="Unassembled WGS sequence"/>
</dbReference>
<evidence type="ECO:0000256" key="5">
    <source>
        <dbReference type="ARBA" id="ARBA00022989"/>
    </source>
</evidence>
<keyword evidence="4" id="KW-0769">Symport</keyword>
<reference evidence="11" key="1">
    <citation type="submission" date="2022-11" db="EMBL/GenBank/DDBJ databases">
        <authorList>
            <person name="Kikuchi T."/>
        </authorList>
    </citation>
    <scope>NUCLEOTIDE SEQUENCE</scope>
    <source>
        <strain evidence="11">PS1010</strain>
    </source>
</reference>
<dbReference type="OrthoDB" id="6581954at2759"/>
<keyword evidence="3 10" id="KW-0812">Transmembrane</keyword>
<proteinExistence type="predicted"/>
<feature type="transmembrane region" description="Helical" evidence="10">
    <location>
        <begin position="545"/>
        <end position="565"/>
    </location>
</feature>
<feature type="disulfide bond" evidence="8">
    <location>
        <begin position="163"/>
        <end position="173"/>
    </location>
</feature>
<feature type="compositionally biased region" description="Low complexity" evidence="9">
    <location>
        <begin position="15"/>
        <end position="26"/>
    </location>
</feature>
<keyword evidence="8" id="KW-1015">Disulfide bond</keyword>
<dbReference type="PROSITE" id="PS50267">
    <property type="entry name" value="NA_NEUROTRAN_SYMP_3"/>
    <property type="match status" value="1"/>
</dbReference>
<gene>
    <name evidence="11" type="ORF">CAMP_LOCUS9038</name>
</gene>
<organism evidence="11 12">
    <name type="scientific">Caenorhabditis angaria</name>
    <dbReference type="NCBI Taxonomy" id="860376"/>
    <lineage>
        <taxon>Eukaryota</taxon>
        <taxon>Metazoa</taxon>
        <taxon>Ecdysozoa</taxon>
        <taxon>Nematoda</taxon>
        <taxon>Chromadorea</taxon>
        <taxon>Rhabditida</taxon>
        <taxon>Rhabditina</taxon>
        <taxon>Rhabditomorpha</taxon>
        <taxon>Rhabditoidea</taxon>
        <taxon>Rhabditidae</taxon>
        <taxon>Peloderinae</taxon>
        <taxon>Caenorhabditis</taxon>
    </lineage>
</organism>
<dbReference type="InterPro" id="IPR000175">
    <property type="entry name" value="Na/ntran_symport"/>
</dbReference>
<dbReference type="PANTHER" id="PTHR11616:SF326">
    <property type="entry name" value="SODIUM-DEPENDENT TRANSPORTER SNF-5"/>
    <property type="match status" value="1"/>
</dbReference>
<dbReference type="Pfam" id="PF00209">
    <property type="entry name" value="SNF"/>
    <property type="match status" value="1"/>
</dbReference>
<evidence type="ECO:0000313" key="12">
    <source>
        <dbReference type="Proteomes" id="UP001152747"/>
    </source>
</evidence>
<evidence type="ECO:0000256" key="8">
    <source>
        <dbReference type="PIRSR" id="PIRSR600175-2"/>
    </source>
</evidence>
<evidence type="ECO:0000256" key="1">
    <source>
        <dbReference type="ARBA" id="ARBA00004141"/>
    </source>
</evidence>
<feature type="compositionally biased region" description="Basic and acidic residues" evidence="9">
    <location>
        <begin position="658"/>
        <end position="674"/>
    </location>
</feature>
<feature type="binding site" evidence="7">
    <location>
        <position position="58"/>
    </location>
    <ligand>
        <name>Na(+)</name>
        <dbReference type="ChEBI" id="CHEBI:29101"/>
        <label>1</label>
    </ligand>
</feature>
<keyword evidence="6 10" id="KW-0472">Membrane</keyword>
<feature type="transmembrane region" description="Helical" evidence="10">
    <location>
        <begin position="457"/>
        <end position="483"/>
    </location>
</feature>
<dbReference type="GO" id="GO:0046872">
    <property type="term" value="F:metal ion binding"/>
    <property type="evidence" value="ECO:0007669"/>
    <property type="project" value="UniProtKB-KW"/>
</dbReference>